<dbReference type="Proteomes" id="UP001151760">
    <property type="component" value="Unassembled WGS sequence"/>
</dbReference>
<organism evidence="2 3">
    <name type="scientific">Tanacetum coccineum</name>
    <dbReference type="NCBI Taxonomy" id="301880"/>
    <lineage>
        <taxon>Eukaryota</taxon>
        <taxon>Viridiplantae</taxon>
        <taxon>Streptophyta</taxon>
        <taxon>Embryophyta</taxon>
        <taxon>Tracheophyta</taxon>
        <taxon>Spermatophyta</taxon>
        <taxon>Magnoliopsida</taxon>
        <taxon>eudicotyledons</taxon>
        <taxon>Gunneridae</taxon>
        <taxon>Pentapetalae</taxon>
        <taxon>asterids</taxon>
        <taxon>campanulids</taxon>
        <taxon>Asterales</taxon>
        <taxon>Asteraceae</taxon>
        <taxon>Asteroideae</taxon>
        <taxon>Anthemideae</taxon>
        <taxon>Anthemidinae</taxon>
        <taxon>Tanacetum</taxon>
    </lineage>
</organism>
<comment type="caution">
    <text evidence="2">The sequence shown here is derived from an EMBL/GenBank/DDBJ whole genome shotgun (WGS) entry which is preliminary data.</text>
</comment>
<evidence type="ECO:0000313" key="3">
    <source>
        <dbReference type="Proteomes" id="UP001151760"/>
    </source>
</evidence>
<proteinExistence type="predicted"/>
<gene>
    <name evidence="2" type="ORF">Tco_0976072</name>
</gene>
<evidence type="ECO:0000313" key="2">
    <source>
        <dbReference type="EMBL" id="GJT49915.1"/>
    </source>
</evidence>
<keyword evidence="3" id="KW-1185">Reference proteome</keyword>
<name>A0ABQ5EG76_9ASTR</name>
<reference evidence="2" key="2">
    <citation type="submission" date="2022-01" db="EMBL/GenBank/DDBJ databases">
        <authorList>
            <person name="Yamashiro T."/>
            <person name="Shiraishi A."/>
            <person name="Satake H."/>
            <person name="Nakayama K."/>
        </authorList>
    </citation>
    <scope>NUCLEOTIDE SEQUENCE</scope>
</reference>
<accession>A0ABQ5EG76</accession>
<protein>
    <submittedName>
        <fullName evidence="2">Uncharacterized protein</fullName>
    </submittedName>
</protein>
<evidence type="ECO:0000256" key="1">
    <source>
        <dbReference type="SAM" id="MobiDB-lite"/>
    </source>
</evidence>
<feature type="region of interest" description="Disordered" evidence="1">
    <location>
        <begin position="47"/>
        <end position="69"/>
    </location>
</feature>
<reference evidence="2" key="1">
    <citation type="journal article" date="2022" name="Int. J. Mol. Sci.">
        <title>Draft Genome of Tanacetum Coccineum: Genomic Comparison of Closely Related Tanacetum-Family Plants.</title>
        <authorList>
            <person name="Yamashiro T."/>
            <person name="Shiraishi A."/>
            <person name="Nakayama K."/>
            <person name="Satake H."/>
        </authorList>
    </citation>
    <scope>NUCLEOTIDE SEQUENCE</scope>
</reference>
<sequence>MITPSPFSFATFFDAPDVVLDSLRLACEGLEALEKMRHFFEWTLTRSEESYERDSRFGQRAESKSNDMR</sequence>
<dbReference type="EMBL" id="BQNB010016277">
    <property type="protein sequence ID" value="GJT49915.1"/>
    <property type="molecule type" value="Genomic_DNA"/>
</dbReference>